<evidence type="ECO:0000313" key="6">
    <source>
        <dbReference type="Proteomes" id="UP000024635"/>
    </source>
</evidence>
<dbReference type="Proteomes" id="UP000024635">
    <property type="component" value="Unassembled WGS sequence"/>
</dbReference>
<dbReference type="InterPro" id="IPR036084">
    <property type="entry name" value="Ser_inhib-like_sf"/>
</dbReference>
<evidence type="ECO:0000259" key="4">
    <source>
        <dbReference type="Pfam" id="PF01826"/>
    </source>
</evidence>
<reference evidence="6" key="1">
    <citation type="journal article" date="2015" name="Nat. Genet.">
        <title>The genome and transcriptome of the zoonotic hookworm Ancylostoma ceylanicum identify infection-specific gene families.</title>
        <authorList>
            <person name="Schwarz E.M."/>
            <person name="Hu Y."/>
            <person name="Antoshechkin I."/>
            <person name="Miller M.M."/>
            <person name="Sternberg P.W."/>
            <person name="Aroian R.V."/>
        </authorList>
    </citation>
    <scope>NUCLEOTIDE SEQUENCE</scope>
    <source>
        <strain evidence="6">HY135</strain>
    </source>
</reference>
<dbReference type="InterPro" id="IPR002919">
    <property type="entry name" value="TIL_dom"/>
</dbReference>
<keyword evidence="3" id="KW-1015">Disulfide bond</keyword>
<dbReference type="GO" id="GO:0004867">
    <property type="term" value="F:serine-type endopeptidase inhibitor activity"/>
    <property type="evidence" value="ECO:0007669"/>
    <property type="project" value="UniProtKB-KW"/>
</dbReference>
<comment type="caution">
    <text evidence="5">The sequence shown here is derived from an EMBL/GenBank/DDBJ whole genome shotgun (WGS) entry which is preliminary data.</text>
</comment>
<name>A0A016UGT0_9BILA</name>
<keyword evidence="6" id="KW-1185">Reference proteome</keyword>
<sequence length="212" mass="24289">MRIHAFSVKRTSFAPRRCFVYYWYWPLQSSFASHDVGSSFLSKNINKEEKIGFSYQKTCRFPGNFREYKKQCGENEEWTRCASVCQPSCATPSFSFCPLMCSSGCECNSGFYRNYQGKCVADCSSEPCPLPNEVRKKCGVRSHCQPTCLRSERDYLQGNCGSRGCVPFECECKPGYIRMRVGDKQCIPVAKCKKLRRRQFDRHPRSASAVIA</sequence>
<protein>
    <recommendedName>
        <fullName evidence="4">TIL domain-containing protein</fullName>
    </recommendedName>
</protein>
<dbReference type="Gene3D" id="2.10.25.10">
    <property type="entry name" value="Laminin"/>
    <property type="match status" value="2"/>
</dbReference>
<evidence type="ECO:0000313" key="5">
    <source>
        <dbReference type="EMBL" id="EYC13833.1"/>
    </source>
</evidence>
<organism evidence="5 6">
    <name type="scientific">Ancylostoma ceylanicum</name>
    <dbReference type="NCBI Taxonomy" id="53326"/>
    <lineage>
        <taxon>Eukaryota</taxon>
        <taxon>Metazoa</taxon>
        <taxon>Ecdysozoa</taxon>
        <taxon>Nematoda</taxon>
        <taxon>Chromadorea</taxon>
        <taxon>Rhabditida</taxon>
        <taxon>Rhabditina</taxon>
        <taxon>Rhabditomorpha</taxon>
        <taxon>Strongyloidea</taxon>
        <taxon>Ancylostomatidae</taxon>
        <taxon>Ancylostomatinae</taxon>
        <taxon>Ancylostoma</taxon>
    </lineage>
</organism>
<evidence type="ECO:0000256" key="1">
    <source>
        <dbReference type="ARBA" id="ARBA00022690"/>
    </source>
</evidence>
<dbReference type="PANTHER" id="PTHR23259:SF82">
    <property type="entry name" value="SERINE PROTEASE INHIBITOR 1 PROTEIN"/>
    <property type="match status" value="1"/>
</dbReference>
<dbReference type="STRING" id="53326.A0A016UGT0"/>
<dbReference type="EMBL" id="JARK01001378">
    <property type="protein sequence ID" value="EYC13833.1"/>
    <property type="molecule type" value="Genomic_DNA"/>
</dbReference>
<proteinExistence type="predicted"/>
<gene>
    <name evidence="5" type="primary">Acey_s0042.g557</name>
    <name evidence="5" type="ORF">Y032_0042g557</name>
</gene>
<dbReference type="CDD" id="cd19941">
    <property type="entry name" value="TIL"/>
    <property type="match status" value="2"/>
</dbReference>
<dbReference type="PANTHER" id="PTHR23259">
    <property type="entry name" value="RIDDLE"/>
    <property type="match status" value="1"/>
</dbReference>
<feature type="domain" description="TIL" evidence="4">
    <location>
        <begin position="72"/>
        <end position="121"/>
    </location>
</feature>
<dbReference type="SUPFAM" id="SSF57567">
    <property type="entry name" value="Serine protease inhibitors"/>
    <property type="match status" value="1"/>
</dbReference>
<keyword evidence="1" id="KW-0646">Protease inhibitor</keyword>
<keyword evidence="2" id="KW-0722">Serine protease inhibitor</keyword>
<dbReference type="OrthoDB" id="5912264at2759"/>
<dbReference type="Pfam" id="PF01826">
    <property type="entry name" value="TIL"/>
    <property type="match status" value="2"/>
</dbReference>
<dbReference type="InterPro" id="IPR051368">
    <property type="entry name" value="SerProtInhib-TIL_Domain"/>
</dbReference>
<evidence type="ECO:0000256" key="2">
    <source>
        <dbReference type="ARBA" id="ARBA00022900"/>
    </source>
</evidence>
<dbReference type="AlphaFoldDB" id="A0A016UGT0"/>
<accession>A0A016UGT0</accession>
<evidence type="ECO:0000256" key="3">
    <source>
        <dbReference type="ARBA" id="ARBA00023157"/>
    </source>
</evidence>
<feature type="domain" description="TIL" evidence="4">
    <location>
        <begin position="131"/>
        <end position="192"/>
    </location>
</feature>